<dbReference type="InterPro" id="IPR028082">
    <property type="entry name" value="Peripla_BP_I"/>
</dbReference>
<dbReference type="CDD" id="cd06307">
    <property type="entry name" value="PBP1_sugar_binding"/>
    <property type="match status" value="1"/>
</dbReference>
<evidence type="ECO:0000313" key="6">
    <source>
        <dbReference type="Proteomes" id="UP000198922"/>
    </source>
</evidence>
<evidence type="ECO:0000256" key="2">
    <source>
        <dbReference type="ARBA" id="ARBA00023125"/>
    </source>
</evidence>
<dbReference type="Pfam" id="PF13407">
    <property type="entry name" value="Peripla_BP_4"/>
    <property type="match status" value="1"/>
</dbReference>
<name>A0A1G7H6S5_9RHOB</name>
<evidence type="ECO:0000256" key="1">
    <source>
        <dbReference type="ARBA" id="ARBA00023015"/>
    </source>
</evidence>
<dbReference type="STRING" id="521013.SAMN04488567_3101"/>
<dbReference type="GO" id="GO:0000976">
    <property type="term" value="F:transcription cis-regulatory region binding"/>
    <property type="evidence" value="ECO:0007669"/>
    <property type="project" value="TreeGrafter"/>
</dbReference>
<dbReference type="OrthoDB" id="9805774at2"/>
<gene>
    <name evidence="5" type="ORF">SAMN04488567_3101</name>
</gene>
<dbReference type="PROSITE" id="PS50932">
    <property type="entry name" value="HTH_LACI_2"/>
    <property type="match status" value="1"/>
</dbReference>
<keyword evidence="6" id="KW-1185">Reference proteome</keyword>
<sequence>MARPTIHDVARRAGVSLSTVDRVLNGRAGVRAATRERVETVMRDIGFVRDLAAANLSKRRRYRFLFLLPRGDNAFLRGLEAALRAECPGALAQRMEIACETVPPLDPDALARRLDAVEPGVDGVALVATEGAALREAVRRAATRGLAVVTLVSDLPGTARAGFVGIDNVAAGRCAAGLLGRFCRGRSGPVALLAGAMVLRDHAERRLGFEQVMQAEFPCLEVLPPLEGRDEDGRVERLARDLLDRHPRLAGIYSLGAGNQGLIRALEGRADPPCVVAHELADHTREALISGRIDAVLHQDPGAEIRAAIAMLRAQADGEAMPAPRIGIEVFLRDNLP</sequence>
<dbReference type="Pfam" id="PF00356">
    <property type="entry name" value="LacI"/>
    <property type="match status" value="1"/>
</dbReference>
<feature type="domain" description="HTH lacI-type" evidence="4">
    <location>
        <begin position="4"/>
        <end position="58"/>
    </location>
</feature>
<dbReference type="SUPFAM" id="SSF53822">
    <property type="entry name" value="Periplasmic binding protein-like I"/>
    <property type="match status" value="1"/>
</dbReference>
<dbReference type="EMBL" id="FNAT01000005">
    <property type="protein sequence ID" value="SDE96075.1"/>
    <property type="molecule type" value="Genomic_DNA"/>
</dbReference>
<keyword evidence="2" id="KW-0238">DNA-binding</keyword>
<dbReference type="PRINTS" id="PR00036">
    <property type="entry name" value="HTHLACI"/>
</dbReference>
<reference evidence="6" key="1">
    <citation type="submission" date="2016-10" db="EMBL/GenBank/DDBJ databases">
        <authorList>
            <person name="Varghese N."/>
            <person name="Submissions S."/>
        </authorList>
    </citation>
    <scope>NUCLEOTIDE SEQUENCE [LARGE SCALE GENOMIC DNA]</scope>
    <source>
        <strain evidence="6">DSM 21424</strain>
    </source>
</reference>
<dbReference type="GO" id="GO:0003700">
    <property type="term" value="F:DNA-binding transcription factor activity"/>
    <property type="evidence" value="ECO:0007669"/>
    <property type="project" value="TreeGrafter"/>
</dbReference>
<dbReference type="Gene3D" id="1.10.260.40">
    <property type="entry name" value="lambda repressor-like DNA-binding domains"/>
    <property type="match status" value="1"/>
</dbReference>
<dbReference type="RefSeq" id="WP_090113479.1">
    <property type="nucleotide sequence ID" value="NZ_FNAT01000005.1"/>
</dbReference>
<organism evidence="5 6">
    <name type="scientific">Limimaricola pyoseonensis</name>
    <dbReference type="NCBI Taxonomy" id="521013"/>
    <lineage>
        <taxon>Bacteria</taxon>
        <taxon>Pseudomonadati</taxon>
        <taxon>Pseudomonadota</taxon>
        <taxon>Alphaproteobacteria</taxon>
        <taxon>Rhodobacterales</taxon>
        <taxon>Paracoccaceae</taxon>
        <taxon>Limimaricola</taxon>
    </lineage>
</organism>
<dbReference type="InterPro" id="IPR010982">
    <property type="entry name" value="Lambda_DNA-bd_dom_sf"/>
</dbReference>
<evidence type="ECO:0000256" key="3">
    <source>
        <dbReference type="ARBA" id="ARBA00023163"/>
    </source>
</evidence>
<dbReference type="AlphaFoldDB" id="A0A1G7H6S5"/>
<dbReference type="SMART" id="SM00354">
    <property type="entry name" value="HTH_LACI"/>
    <property type="match status" value="1"/>
</dbReference>
<accession>A0A1G7H6S5</accession>
<dbReference type="InterPro" id="IPR000843">
    <property type="entry name" value="HTH_LacI"/>
</dbReference>
<keyword evidence="3" id="KW-0804">Transcription</keyword>
<dbReference type="SUPFAM" id="SSF47413">
    <property type="entry name" value="lambda repressor-like DNA-binding domains"/>
    <property type="match status" value="1"/>
</dbReference>
<dbReference type="Proteomes" id="UP000198922">
    <property type="component" value="Unassembled WGS sequence"/>
</dbReference>
<dbReference type="PANTHER" id="PTHR30146">
    <property type="entry name" value="LACI-RELATED TRANSCRIPTIONAL REPRESSOR"/>
    <property type="match status" value="1"/>
</dbReference>
<proteinExistence type="predicted"/>
<evidence type="ECO:0000259" key="4">
    <source>
        <dbReference type="PROSITE" id="PS50932"/>
    </source>
</evidence>
<dbReference type="Gene3D" id="3.40.50.2300">
    <property type="match status" value="2"/>
</dbReference>
<keyword evidence="1" id="KW-0805">Transcription regulation</keyword>
<dbReference type="CDD" id="cd01392">
    <property type="entry name" value="HTH_LacI"/>
    <property type="match status" value="1"/>
</dbReference>
<dbReference type="InterPro" id="IPR025997">
    <property type="entry name" value="SBP_2_dom"/>
</dbReference>
<evidence type="ECO:0000313" key="5">
    <source>
        <dbReference type="EMBL" id="SDE96075.1"/>
    </source>
</evidence>
<dbReference type="PANTHER" id="PTHR30146:SF152">
    <property type="entry name" value="TRANSCRIPTIONAL REGULATORY PROTEIN"/>
    <property type="match status" value="1"/>
</dbReference>
<dbReference type="PROSITE" id="PS00356">
    <property type="entry name" value="HTH_LACI_1"/>
    <property type="match status" value="1"/>
</dbReference>
<protein>
    <submittedName>
        <fullName evidence="5">Transcriptional regulator, LacI family</fullName>
    </submittedName>
</protein>